<dbReference type="Proteomes" id="UP000283063">
    <property type="component" value="Chromosome"/>
</dbReference>
<organism evidence="1 2">
    <name type="scientific">Parasedimentitalea marina</name>
    <dbReference type="NCBI Taxonomy" id="2483033"/>
    <lineage>
        <taxon>Bacteria</taxon>
        <taxon>Pseudomonadati</taxon>
        <taxon>Pseudomonadota</taxon>
        <taxon>Alphaproteobacteria</taxon>
        <taxon>Rhodobacterales</taxon>
        <taxon>Paracoccaceae</taxon>
        <taxon>Parasedimentitalea</taxon>
    </lineage>
</organism>
<gene>
    <name evidence="1" type="ORF">EBB79_14880</name>
</gene>
<proteinExistence type="predicted"/>
<sequence>MPMKIDHVTLGRVLSQSCWKCLKLATAASAAYPQQDPFVRALFAQTHAFELLKSELDTTYHTEVCDAEFKRIGHPYYRLQDPGLVEPKIGVAHYRPRTRNRKRRFSNEEILAARRCLVEIGESLEYARRLISEYGSQHRVNVVLNHATISCEAAGFLVGVSPVSAVIFA</sequence>
<accession>A0A3T0N4S4</accession>
<evidence type="ECO:0000313" key="1">
    <source>
        <dbReference type="EMBL" id="AZV79026.1"/>
    </source>
</evidence>
<reference evidence="1 2" key="1">
    <citation type="submission" date="2018-10" db="EMBL/GenBank/DDBJ databases">
        <title>Parasedimentitalea marina sp. nov., a psychrophilic bacterium isolated from deep seawater of the New Britain Trench.</title>
        <authorList>
            <person name="Cao J."/>
        </authorList>
    </citation>
    <scope>NUCLEOTIDE SEQUENCE [LARGE SCALE GENOMIC DNA]</scope>
    <source>
        <strain evidence="1 2">W43</strain>
    </source>
</reference>
<name>A0A3T0N4S4_9RHOB</name>
<dbReference type="KEGG" id="sedi:EBB79_14880"/>
<protein>
    <submittedName>
        <fullName evidence="1">Uncharacterized protein</fullName>
    </submittedName>
</protein>
<keyword evidence="2" id="KW-1185">Reference proteome</keyword>
<dbReference type="EMBL" id="CP033219">
    <property type="protein sequence ID" value="AZV79026.1"/>
    <property type="molecule type" value="Genomic_DNA"/>
</dbReference>
<evidence type="ECO:0000313" key="2">
    <source>
        <dbReference type="Proteomes" id="UP000283063"/>
    </source>
</evidence>
<dbReference type="RefSeq" id="WP_127749577.1">
    <property type="nucleotide sequence ID" value="NZ_CP033219.1"/>
</dbReference>
<dbReference type="AlphaFoldDB" id="A0A3T0N4S4"/>